<organism evidence="13 14">
    <name type="scientific">Cinchona calisaya</name>
    <dbReference type="NCBI Taxonomy" id="153742"/>
    <lineage>
        <taxon>Eukaryota</taxon>
        <taxon>Viridiplantae</taxon>
        <taxon>Streptophyta</taxon>
        <taxon>Embryophyta</taxon>
        <taxon>Tracheophyta</taxon>
        <taxon>Spermatophyta</taxon>
        <taxon>Magnoliopsida</taxon>
        <taxon>eudicotyledons</taxon>
        <taxon>Gunneridae</taxon>
        <taxon>Pentapetalae</taxon>
        <taxon>asterids</taxon>
        <taxon>lamiids</taxon>
        <taxon>Gentianales</taxon>
        <taxon>Rubiaceae</taxon>
        <taxon>Cinchonoideae</taxon>
        <taxon>Cinchoneae</taxon>
        <taxon>Cinchona</taxon>
    </lineage>
</organism>
<proteinExistence type="inferred from homology"/>
<dbReference type="InterPro" id="IPR008972">
    <property type="entry name" value="Cupredoxin"/>
</dbReference>
<keyword evidence="5 11" id="KW-0472">Membrane</keyword>
<keyword evidence="11" id="KW-0812">Transmembrane</keyword>
<keyword evidence="11" id="KW-1133">Transmembrane helix</keyword>
<evidence type="ECO:0000256" key="8">
    <source>
        <dbReference type="ARBA" id="ARBA00023288"/>
    </source>
</evidence>
<evidence type="ECO:0000313" key="13">
    <source>
        <dbReference type="EMBL" id="KAL3508360.1"/>
    </source>
</evidence>
<evidence type="ECO:0000256" key="10">
    <source>
        <dbReference type="SAM" id="MobiDB-lite"/>
    </source>
</evidence>
<evidence type="ECO:0000256" key="9">
    <source>
        <dbReference type="ARBA" id="ARBA00035011"/>
    </source>
</evidence>
<dbReference type="InterPro" id="IPR039391">
    <property type="entry name" value="Phytocyanin-like"/>
</dbReference>
<dbReference type="PANTHER" id="PTHR33021:SF14">
    <property type="entry name" value="OS01G0272700 PROTEIN"/>
    <property type="match status" value="1"/>
</dbReference>
<evidence type="ECO:0000256" key="11">
    <source>
        <dbReference type="SAM" id="Phobius"/>
    </source>
</evidence>
<dbReference type="InterPro" id="IPR003245">
    <property type="entry name" value="Phytocyanin_dom"/>
</dbReference>
<keyword evidence="14" id="KW-1185">Reference proteome</keyword>
<keyword evidence="7" id="KW-0325">Glycoprotein</keyword>
<keyword evidence="2" id="KW-1003">Cell membrane</keyword>
<gene>
    <name evidence="13" type="ORF">ACH5RR_027761</name>
</gene>
<feature type="domain" description="Phytocyanin" evidence="12">
    <location>
        <begin position="32"/>
        <end position="135"/>
    </location>
</feature>
<dbReference type="PROSITE" id="PS51485">
    <property type="entry name" value="PHYTOCYANIN"/>
    <property type="match status" value="1"/>
</dbReference>
<keyword evidence="4" id="KW-0732">Signal</keyword>
<dbReference type="Pfam" id="PF02298">
    <property type="entry name" value="Cu_bind_like"/>
    <property type="match status" value="1"/>
</dbReference>
<sequence length="202" mass="22136">MGASPFTSKVLKNALFWSVFVGSMMAVMVSSFQFEVGGEKGWVKPAGNETETYNDWATKNRFHIGDTLYFKYALGDSVLLVNSRDYNKCRTSNPISKFDDGNTVFQFELSGFFYFISGQHGHCKSGQRLIIRVMHPSEEQVESPESAPSPAGAPASGGGGGNGWDSNNNWGPPALNSTDKLTVASYFITFLGGVLVILYWLM</sequence>
<keyword evidence="3" id="KW-0336">GPI-anchor</keyword>
<dbReference type="AlphaFoldDB" id="A0ABD2YQV5"/>
<name>A0ABD2YQV5_9GENT</name>
<feature type="transmembrane region" description="Helical" evidence="11">
    <location>
        <begin position="183"/>
        <end position="201"/>
    </location>
</feature>
<evidence type="ECO:0000259" key="12">
    <source>
        <dbReference type="PROSITE" id="PS51485"/>
    </source>
</evidence>
<dbReference type="Gene3D" id="2.60.40.420">
    <property type="entry name" value="Cupredoxins - blue copper proteins"/>
    <property type="match status" value="1"/>
</dbReference>
<evidence type="ECO:0000256" key="6">
    <source>
        <dbReference type="ARBA" id="ARBA00023157"/>
    </source>
</evidence>
<dbReference type="EMBL" id="JBJUIK010000012">
    <property type="protein sequence ID" value="KAL3508360.1"/>
    <property type="molecule type" value="Genomic_DNA"/>
</dbReference>
<dbReference type="SUPFAM" id="SSF49503">
    <property type="entry name" value="Cupredoxins"/>
    <property type="match status" value="1"/>
</dbReference>
<evidence type="ECO:0000256" key="4">
    <source>
        <dbReference type="ARBA" id="ARBA00022729"/>
    </source>
</evidence>
<dbReference type="InterPro" id="IPR041846">
    <property type="entry name" value="ENL_dom"/>
</dbReference>
<keyword evidence="8" id="KW-0449">Lipoprotein</keyword>
<dbReference type="GO" id="GO:0098552">
    <property type="term" value="C:side of membrane"/>
    <property type="evidence" value="ECO:0007669"/>
    <property type="project" value="UniProtKB-KW"/>
</dbReference>
<evidence type="ECO:0000256" key="7">
    <source>
        <dbReference type="ARBA" id="ARBA00023180"/>
    </source>
</evidence>
<feature type="transmembrane region" description="Helical" evidence="11">
    <location>
        <begin position="14"/>
        <end position="34"/>
    </location>
</feature>
<comment type="caution">
    <text evidence="13">The sequence shown here is derived from an EMBL/GenBank/DDBJ whole genome shotgun (WGS) entry which is preliminary data.</text>
</comment>
<dbReference type="CDD" id="cd11019">
    <property type="entry name" value="OsENODL1_like"/>
    <property type="match status" value="1"/>
</dbReference>
<evidence type="ECO:0000256" key="2">
    <source>
        <dbReference type="ARBA" id="ARBA00022475"/>
    </source>
</evidence>
<keyword evidence="6" id="KW-1015">Disulfide bond</keyword>
<comment type="subcellular location">
    <subcellularLocation>
        <location evidence="1">Cell membrane</location>
        <topology evidence="1">Lipid-anchor</topology>
        <topology evidence="1">GPI-anchor</topology>
    </subcellularLocation>
</comment>
<dbReference type="GO" id="GO:0005886">
    <property type="term" value="C:plasma membrane"/>
    <property type="evidence" value="ECO:0007669"/>
    <property type="project" value="UniProtKB-SubCell"/>
</dbReference>
<evidence type="ECO:0000313" key="14">
    <source>
        <dbReference type="Proteomes" id="UP001630127"/>
    </source>
</evidence>
<reference evidence="13 14" key="1">
    <citation type="submission" date="2024-11" db="EMBL/GenBank/DDBJ databases">
        <title>A near-complete genome assembly of Cinchona calisaya.</title>
        <authorList>
            <person name="Lian D.C."/>
            <person name="Zhao X.W."/>
            <person name="Wei L."/>
        </authorList>
    </citation>
    <scope>NUCLEOTIDE SEQUENCE [LARGE SCALE GENOMIC DNA]</scope>
    <source>
        <tissue evidence="13">Nenye</tissue>
    </source>
</reference>
<evidence type="ECO:0000256" key="3">
    <source>
        <dbReference type="ARBA" id="ARBA00022622"/>
    </source>
</evidence>
<dbReference type="Proteomes" id="UP001630127">
    <property type="component" value="Unassembled WGS sequence"/>
</dbReference>
<evidence type="ECO:0000256" key="5">
    <source>
        <dbReference type="ARBA" id="ARBA00023136"/>
    </source>
</evidence>
<comment type="similarity">
    <text evidence="9">Belongs to the early nodulin-like (ENODL) family.</text>
</comment>
<accession>A0ABD2YQV5</accession>
<feature type="region of interest" description="Disordered" evidence="10">
    <location>
        <begin position="137"/>
        <end position="171"/>
    </location>
</feature>
<protein>
    <recommendedName>
        <fullName evidence="12">Phytocyanin domain-containing protein</fullName>
    </recommendedName>
</protein>
<evidence type="ECO:0000256" key="1">
    <source>
        <dbReference type="ARBA" id="ARBA00004609"/>
    </source>
</evidence>
<dbReference type="PANTHER" id="PTHR33021">
    <property type="entry name" value="BLUE COPPER PROTEIN"/>
    <property type="match status" value="1"/>
</dbReference>
<dbReference type="FunFam" id="2.60.40.420:FF:000010">
    <property type="entry name" value="Early nodulin-like protein 1"/>
    <property type="match status" value="1"/>
</dbReference>